<dbReference type="InterPro" id="IPR036259">
    <property type="entry name" value="MFS_trans_sf"/>
</dbReference>
<evidence type="ECO:0000313" key="7">
    <source>
        <dbReference type="Proteomes" id="UP000195386"/>
    </source>
</evidence>
<feature type="transmembrane region" description="Helical" evidence="4">
    <location>
        <begin position="104"/>
        <end position="129"/>
    </location>
</feature>
<dbReference type="SUPFAM" id="SSF103473">
    <property type="entry name" value="MFS general substrate transporter"/>
    <property type="match status" value="1"/>
</dbReference>
<dbReference type="Proteomes" id="UP000195386">
    <property type="component" value="Unassembled WGS sequence"/>
</dbReference>
<reference evidence="7" key="1">
    <citation type="submission" date="2017-04" db="EMBL/GenBank/DDBJ databases">
        <title>Function of individual gut microbiota members based on whole genome sequencing of pure cultures obtained from chicken caecum.</title>
        <authorList>
            <person name="Medvecky M."/>
            <person name="Cejkova D."/>
            <person name="Polansky O."/>
            <person name="Karasova D."/>
            <person name="Kubasova T."/>
            <person name="Cizek A."/>
            <person name="Rychlik I."/>
        </authorList>
    </citation>
    <scope>NUCLEOTIDE SEQUENCE [LARGE SCALE GENOMIC DNA]</scope>
    <source>
        <strain evidence="7">An43</strain>
    </source>
</reference>
<evidence type="ECO:0000256" key="2">
    <source>
        <dbReference type="ARBA" id="ARBA00022989"/>
    </source>
</evidence>
<gene>
    <name evidence="6" type="ORF">B5F97_11415</name>
</gene>
<feature type="transmembrane region" description="Helical" evidence="4">
    <location>
        <begin position="12"/>
        <end position="32"/>
    </location>
</feature>
<dbReference type="Pfam" id="PF07690">
    <property type="entry name" value="MFS_1"/>
    <property type="match status" value="1"/>
</dbReference>
<feature type="transmembrane region" description="Helical" evidence="4">
    <location>
        <begin position="293"/>
        <end position="319"/>
    </location>
</feature>
<feature type="transmembrane region" description="Helical" evidence="4">
    <location>
        <begin position="269"/>
        <end position="287"/>
    </location>
</feature>
<evidence type="ECO:0000256" key="4">
    <source>
        <dbReference type="SAM" id="Phobius"/>
    </source>
</evidence>
<keyword evidence="2 4" id="KW-1133">Transmembrane helix</keyword>
<proteinExistence type="predicted"/>
<keyword evidence="3 4" id="KW-0472">Membrane</keyword>
<protein>
    <submittedName>
        <fullName evidence="6">MFS transporter</fullName>
    </submittedName>
</protein>
<feature type="domain" description="Major facilitator superfamily (MFS) profile" evidence="5">
    <location>
        <begin position="13"/>
        <end position="325"/>
    </location>
</feature>
<feature type="transmembrane region" description="Helical" evidence="4">
    <location>
        <begin position="169"/>
        <end position="189"/>
    </location>
</feature>
<feature type="transmembrane region" description="Helical" evidence="4">
    <location>
        <begin position="236"/>
        <end position="257"/>
    </location>
</feature>
<dbReference type="InterPro" id="IPR052714">
    <property type="entry name" value="MFS_Exporter"/>
</dbReference>
<feature type="transmembrane region" description="Helical" evidence="4">
    <location>
        <begin position="52"/>
        <end position="71"/>
    </location>
</feature>
<organism evidence="6 7">
    <name type="scientific">Bacteroides clarus</name>
    <dbReference type="NCBI Taxonomy" id="626929"/>
    <lineage>
        <taxon>Bacteria</taxon>
        <taxon>Pseudomonadati</taxon>
        <taxon>Bacteroidota</taxon>
        <taxon>Bacteroidia</taxon>
        <taxon>Bacteroidales</taxon>
        <taxon>Bacteroidaceae</taxon>
        <taxon>Bacteroides</taxon>
    </lineage>
</organism>
<accession>A0A1Y3YRW1</accession>
<evidence type="ECO:0000256" key="3">
    <source>
        <dbReference type="ARBA" id="ARBA00023136"/>
    </source>
</evidence>
<dbReference type="Gene3D" id="1.20.1250.20">
    <property type="entry name" value="MFS general substrate transporter like domains"/>
    <property type="match status" value="1"/>
</dbReference>
<dbReference type="PANTHER" id="PTHR23531">
    <property type="entry name" value="QUINOLENE RESISTANCE PROTEIN NORA"/>
    <property type="match status" value="1"/>
</dbReference>
<dbReference type="InterPro" id="IPR011701">
    <property type="entry name" value="MFS"/>
</dbReference>
<dbReference type="PANTHER" id="PTHR23531:SF1">
    <property type="entry name" value="QUINOLENE RESISTANCE PROTEIN NORA"/>
    <property type="match status" value="1"/>
</dbReference>
<evidence type="ECO:0000313" key="6">
    <source>
        <dbReference type="EMBL" id="OUO00596.1"/>
    </source>
</evidence>
<evidence type="ECO:0000256" key="1">
    <source>
        <dbReference type="ARBA" id="ARBA00022692"/>
    </source>
</evidence>
<evidence type="ECO:0000259" key="5">
    <source>
        <dbReference type="PROSITE" id="PS50850"/>
    </source>
</evidence>
<comment type="caution">
    <text evidence="6">The sequence shown here is derived from an EMBL/GenBank/DDBJ whole genome shotgun (WGS) entry which is preliminary data.</text>
</comment>
<sequence length="325" mass="35754">MRKNSTNGLMTLNFWRMCAANLLLFASVYMLFPVLSFVMPERLGISFPQAGSMFLVFAAAMFAVGPFHAYLCDEYKRKNVLLYSTLAMLAATSGYAFADSYIKLLLLALVQGGCFGLATTAGITVAIDITTSVRRSAGNMVYAWSARLGMLIGAGIGILLYDLYGFRTVVYLAIAVGVLSMYFTSRVYVAFRAPIGMKLCSLDRFLLPRAWVPALNMLLIAFVPGVLLPLLYVGDYIAFLTLGVLVLLTIPFTRMFVKLSHHCQRGTGNTTCYLAMETGLLAGLATACRLSDAYLLYHAAGVAALLALFFFVLLTYPYYKRKKVR</sequence>
<feature type="transmembrane region" description="Helical" evidence="4">
    <location>
        <begin position="141"/>
        <end position="163"/>
    </location>
</feature>
<dbReference type="EMBL" id="NFII01000010">
    <property type="protein sequence ID" value="OUO00596.1"/>
    <property type="molecule type" value="Genomic_DNA"/>
</dbReference>
<feature type="transmembrane region" description="Helical" evidence="4">
    <location>
        <begin position="210"/>
        <end position="230"/>
    </location>
</feature>
<dbReference type="PROSITE" id="PS50850">
    <property type="entry name" value="MFS"/>
    <property type="match status" value="1"/>
</dbReference>
<dbReference type="AlphaFoldDB" id="A0A1Y3YRW1"/>
<name>A0A1Y3YRW1_9BACE</name>
<dbReference type="InterPro" id="IPR020846">
    <property type="entry name" value="MFS_dom"/>
</dbReference>
<dbReference type="GO" id="GO:0022857">
    <property type="term" value="F:transmembrane transporter activity"/>
    <property type="evidence" value="ECO:0007669"/>
    <property type="project" value="InterPro"/>
</dbReference>
<dbReference type="RefSeq" id="WP_087426339.1">
    <property type="nucleotide sequence ID" value="NZ_CATZEH010000002.1"/>
</dbReference>
<feature type="transmembrane region" description="Helical" evidence="4">
    <location>
        <begin position="80"/>
        <end position="98"/>
    </location>
</feature>
<keyword evidence="1 4" id="KW-0812">Transmembrane</keyword>